<reference evidence="3" key="1">
    <citation type="submission" date="2014-08" db="EMBL/GenBank/DDBJ databases">
        <authorList>
            <person name="Murali S."/>
            <person name="Richards S."/>
            <person name="Bandaranaike D."/>
            <person name="Bellair M."/>
            <person name="Blankenburg K."/>
            <person name="Chao H."/>
            <person name="Dinh H."/>
            <person name="Doddapaneni H."/>
            <person name="Dugan-Rocha S."/>
            <person name="Elkadiri S."/>
            <person name="Gnanaolivu R."/>
            <person name="Hughes D."/>
            <person name="Lee S."/>
            <person name="Li M."/>
            <person name="Ming W."/>
            <person name="Munidasa M."/>
            <person name="Muniz J."/>
            <person name="Nguyen L."/>
            <person name="Osuji N."/>
            <person name="Pu L.-L."/>
            <person name="Puazo M."/>
            <person name="Skinner E."/>
            <person name="Qu C."/>
            <person name="Quiroz J."/>
            <person name="Raj R."/>
            <person name="Weissenberger G."/>
            <person name="Xin Y."/>
            <person name="Zou X."/>
            <person name="Han Y."/>
            <person name="Worley K."/>
            <person name="Muzny D."/>
            <person name="Gibbs R."/>
        </authorList>
    </citation>
    <scope>NUCLEOTIDE SEQUENCE</scope>
    <source>
        <strain evidence="3">HAZT.00-mixed</strain>
        <tissue evidence="3">Whole organism</tissue>
    </source>
</reference>
<protein>
    <recommendedName>
        <fullName evidence="2">DM13 domain-containing protein</fullName>
    </recommendedName>
</protein>
<dbReference type="InterPro" id="IPR052126">
    <property type="entry name" value="Spindle_Org/Thrombomodulin"/>
</dbReference>
<dbReference type="AlphaFoldDB" id="A0A6A0H0P0"/>
<dbReference type="InterPro" id="IPR019545">
    <property type="entry name" value="DM13_domain"/>
</dbReference>
<reference evidence="3" key="3">
    <citation type="submission" date="2019-06" db="EMBL/GenBank/DDBJ databases">
        <authorList>
            <person name="Poynton C."/>
            <person name="Hasenbein S."/>
            <person name="Benoit J.B."/>
            <person name="Sepulveda M.S."/>
            <person name="Poelchau M.F."/>
            <person name="Murali S.C."/>
            <person name="Chen S."/>
            <person name="Glastad K.M."/>
            <person name="Werren J.H."/>
            <person name="Vineis J.H."/>
            <person name="Bowen J.L."/>
            <person name="Friedrich M."/>
            <person name="Jones J."/>
            <person name="Robertson H.M."/>
            <person name="Feyereisen R."/>
            <person name="Mechler-Hickson A."/>
            <person name="Mathers N."/>
            <person name="Lee C.E."/>
            <person name="Colbourne J.K."/>
            <person name="Biales A."/>
            <person name="Johnston J.S."/>
            <person name="Wellborn G.A."/>
            <person name="Rosendale A.J."/>
            <person name="Cridge A.G."/>
            <person name="Munoz-Torres M.C."/>
            <person name="Bain P.A."/>
            <person name="Manny A.R."/>
            <person name="Major K.M."/>
            <person name="Lambert F.N."/>
            <person name="Vulpe C.D."/>
            <person name="Tuck P."/>
            <person name="Blalock B.J."/>
            <person name="Lin Y.-Y."/>
            <person name="Smith M.E."/>
            <person name="Ochoa-Acuna H."/>
            <person name="Chen M.-J.M."/>
            <person name="Childers C.P."/>
            <person name="Qu J."/>
            <person name="Dugan S."/>
            <person name="Lee S.L."/>
            <person name="Chao H."/>
            <person name="Dinh H."/>
            <person name="Han Y."/>
            <person name="Doddapaneni H."/>
            <person name="Worley K.C."/>
            <person name="Muzny D.M."/>
            <person name="Gibbs R.A."/>
            <person name="Richards S."/>
        </authorList>
    </citation>
    <scope>NUCLEOTIDE SEQUENCE</scope>
    <source>
        <strain evidence="3">HAZT.00-mixed</strain>
        <tissue evidence="3">Whole organism</tissue>
    </source>
</reference>
<evidence type="ECO:0000313" key="3">
    <source>
        <dbReference type="EMBL" id="KAA0195330.1"/>
    </source>
</evidence>
<name>A0A6A0H0P0_HYAAZ</name>
<dbReference type="SMART" id="SM00686">
    <property type="entry name" value="DM13"/>
    <property type="match status" value="1"/>
</dbReference>
<dbReference type="Proteomes" id="UP000711488">
    <property type="component" value="Unassembled WGS sequence"/>
</dbReference>
<keyword evidence="1" id="KW-0677">Repeat</keyword>
<evidence type="ECO:0000256" key="1">
    <source>
        <dbReference type="ARBA" id="ARBA00022737"/>
    </source>
</evidence>
<reference evidence="3" key="2">
    <citation type="journal article" date="2018" name="Environ. Sci. Technol.">
        <title>The Toxicogenome of Hyalella azteca: A Model for Sediment Ecotoxicology and Evolutionary Toxicology.</title>
        <authorList>
            <person name="Poynton H.C."/>
            <person name="Hasenbein S."/>
            <person name="Benoit J.B."/>
            <person name="Sepulveda M.S."/>
            <person name="Poelchau M.F."/>
            <person name="Hughes D.S.T."/>
            <person name="Murali S.C."/>
            <person name="Chen S."/>
            <person name="Glastad K.M."/>
            <person name="Goodisman M.A.D."/>
            <person name="Werren J.H."/>
            <person name="Vineis J.H."/>
            <person name="Bowen J.L."/>
            <person name="Friedrich M."/>
            <person name="Jones J."/>
            <person name="Robertson H.M."/>
            <person name="Feyereisen R."/>
            <person name="Mechler-Hickson A."/>
            <person name="Mathers N."/>
            <person name="Lee C.E."/>
            <person name="Colbourne J.K."/>
            <person name="Biales A."/>
            <person name="Johnston J.S."/>
            <person name="Wellborn G.A."/>
            <person name="Rosendale A.J."/>
            <person name="Cridge A.G."/>
            <person name="Munoz-Torres M.C."/>
            <person name="Bain P.A."/>
            <person name="Manny A.R."/>
            <person name="Major K.M."/>
            <person name="Lambert F.N."/>
            <person name="Vulpe C.D."/>
            <person name="Tuck P."/>
            <person name="Blalock B.J."/>
            <person name="Lin Y.Y."/>
            <person name="Smith M.E."/>
            <person name="Ochoa-Acuna H."/>
            <person name="Chen M.M."/>
            <person name="Childers C.P."/>
            <person name="Qu J."/>
            <person name="Dugan S."/>
            <person name="Lee S.L."/>
            <person name="Chao H."/>
            <person name="Dinh H."/>
            <person name="Han Y."/>
            <person name="Doddapaneni H."/>
            <person name="Worley K.C."/>
            <person name="Muzny D.M."/>
            <person name="Gibbs R.A."/>
            <person name="Richards S."/>
        </authorList>
    </citation>
    <scope>NUCLEOTIDE SEQUENCE</scope>
    <source>
        <strain evidence="3">HAZT.00-mixed</strain>
        <tissue evidence="3">Whole organism</tissue>
    </source>
</reference>
<sequence length="255" mass="27572">MGHLSLSARARIEREGGSAVSSSVDAQYLGKRIGALSELQHGVKGEVFAVDSRTIHVKGFSYDGAAPGLFLGTKLIRAKGSPCIELIDPNLVGRVITIEEGSRVNTQPLKRYRNKDVTLTLPEGITLKDVKWISVWCRAFAIDFGHVVVPSGLQYPRPQKINALSTLDHGVSSDRLVVVDAQTFLIPNFSYDGAAPEELVPGAVANSINIQDLLRVYSVAQERLEVAGMPAKLSIAVNLLPVILLSSIFVDRVFA</sequence>
<dbReference type="PROSITE" id="PS51549">
    <property type="entry name" value="DM13"/>
    <property type="match status" value="1"/>
</dbReference>
<evidence type="ECO:0000259" key="2">
    <source>
        <dbReference type="PROSITE" id="PS51549"/>
    </source>
</evidence>
<dbReference type="EMBL" id="JQDR03009708">
    <property type="protein sequence ID" value="KAA0195330.1"/>
    <property type="molecule type" value="Genomic_DNA"/>
</dbReference>
<dbReference type="PANTHER" id="PTHR24036">
    <property type="entry name" value="SKELETOR-RELATED"/>
    <property type="match status" value="1"/>
</dbReference>
<proteinExistence type="predicted"/>
<feature type="domain" description="DM13" evidence="2">
    <location>
        <begin position="30"/>
        <end position="150"/>
    </location>
</feature>
<accession>A0A6A0H0P0</accession>
<gene>
    <name evidence="3" type="ORF">HAZT_HAZT002924</name>
</gene>
<organism evidence="3">
    <name type="scientific">Hyalella azteca</name>
    <name type="common">Amphipod</name>
    <dbReference type="NCBI Taxonomy" id="294128"/>
    <lineage>
        <taxon>Eukaryota</taxon>
        <taxon>Metazoa</taxon>
        <taxon>Ecdysozoa</taxon>
        <taxon>Arthropoda</taxon>
        <taxon>Crustacea</taxon>
        <taxon>Multicrustacea</taxon>
        <taxon>Malacostraca</taxon>
        <taxon>Eumalacostraca</taxon>
        <taxon>Peracarida</taxon>
        <taxon>Amphipoda</taxon>
        <taxon>Senticaudata</taxon>
        <taxon>Talitrida</taxon>
        <taxon>Talitroidea</taxon>
        <taxon>Hyalellidae</taxon>
        <taxon>Hyalella</taxon>
    </lineage>
</organism>
<dbReference type="PANTHER" id="PTHR24036:SF13">
    <property type="entry name" value="PROTEIN SKELETOR, ISOFORMS D_E"/>
    <property type="match status" value="1"/>
</dbReference>
<dbReference type="Pfam" id="PF10517">
    <property type="entry name" value="DM13"/>
    <property type="match status" value="1"/>
</dbReference>
<comment type="caution">
    <text evidence="3">The sequence shown here is derived from an EMBL/GenBank/DDBJ whole genome shotgun (WGS) entry which is preliminary data.</text>
</comment>